<dbReference type="OrthoDB" id="5102063at2759"/>
<dbReference type="Proteomes" id="UP000765509">
    <property type="component" value="Unassembled WGS sequence"/>
</dbReference>
<feature type="region of interest" description="Disordered" evidence="1">
    <location>
        <begin position="1"/>
        <end position="37"/>
    </location>
</feature>
<dbReference type="EMBL" id="AVOT02023471">
    <property type="protein sequence ID" value="MBW0513506.1"/>
    <property type="molecule type" value="Genomic_DNA"/>
</dbReference>
<proteinExistence type="predicted"/>
<comment type="caution">
    <text evidence="2">The sequence shown here is derived from an EMBL/GenBank/DDBJ whole genome shotgun (WGS) entry which is preliminary data.</text>
</comment>
<gene>
    <name evidence="2" type="ORF">O181_053221</name>
</gene>
<reference evidence="2" key="1">
    <citation type="submission" date="2021-03" db="EMBL/GenBank/DDBJ databases">
        <title>Draft genome sequence of rust myrtle Austropuccinia psidii MF-1, a brazilian biotype.</title>
        <authorList>
            <person name="Quecine M.C."/>
            <person name="Pachon D.M.R."/>
            <person name="Bonatelli M.L."/>
            <person name="Correr F.H."/>
            <person name="Franceschini L.M."/>
            <person name="Leite T.F."/>
            <person name="Margarido G.R.A."/>
            <person name="Almeida C.A."/>
            <person name="Ferrarezi J.A."/>
            <person name="Labate C.A."/>
        </authorList>
    </citation>
    <scope>NUCLEOTIDE SEQUENCE</scope>
    <source>
        <strain evidence="2">MF-1</strain>
    </source>
</reference>
<organism evidence="2 3">
    <name type="scientific">Austropuccinia psidii MF-1</name>
    <dbReference type="NCBI Taxonomy" id="1389203"/>
    <lineage>
        <taxon>Eukaryota</taxon>
        <taxon>Fungi</taxon>
        <taxon>Dikarya</taxon>
        <taxon>Basidiomycota</taxon>
        <taxon>Pucciniomycotina</taxon>
        <taxon>Pucciniomycetes</taxon>
        <taxon>Pucciniales</taxon>
        <taxon>Sphaerophragmiaceae</taxon>
        <taxon>Austropuccinia</taxon>
    </lineage>
</organism>
<protein>
    <submittedName>
        <fullName evidence="2">Uncharacterized protein</fullName>
    </submittedName>
</protein>
<keyword evidence="3" id="KW-1185">Reference proteome</keyword>
<sequence length="105" mass="12382">MNRKNRRNHRFSQNNQPYRPRKPLPPFSSSYQPYIPAQMAPRPPLKCVYCKKEGHSETRGTNLAEDLDRGIFITQVSSYLFPNYHRVPMEGNESLKDILRAFEKE</sequence>
<evidence type="ECO:0000256" key="1">
    <source>
        <dbReference type="SAM" id="MobiDB-lite"/>
    </source>
</evidence>
<evidence type="ECO:0000313" key="3">
    <source>
        <dbReference type="Proteomes" id="UP000765509"/>
    </source>
</evidence>
<evidence type="ECO:0000313" key="2">
    <source>
        <dbReference type="EMBL" id="MBW0513506.1"/>
    </source>
</evidence>
<accession>A0A9Q3HQ04</accession>
<feature type="compositionally biased region" description="Basic residues" evidence="1">
    <location>
        <begin position="1"/>
        <end position="10"/>
    </location>
</feature>
<dbReference type="AlphaFoldDB" id="A0A9Q3HQ04"/>
<name>A0A9Q3HQ04_9BASI</name>